<keyword evidence="1" id="KW-0472">Membrane</keyword>
<protein>
    <submittedName>
        <fullName evidence="2">DUF3649 domain-containing protein</fullName>
    </submittedName>
</protein>
<evidence type="ECO:0000313" key="2">
    <source>
        <dbReference type="EMBL" id="MDR5867393.1"/>
    </source>
</evidence>
<dbReference type="Proteomes" id="UP001264519">
    <property type="component" value="Unassembled WGS sequence"/>
</dbReference>
<accession>A0ABU1G4D4</accession>
<proteinExistence type="predicted"/>
<dbReference type="EMBL" id="JARWAK010000009">
    <property type="protein sequence ID" value="MDR5867393.1"/>
    <property type="molecule type" value="Genomic_DNA"/>
</dbReference>
<evidence type="ECO:0000313" key="3">
    <source>
        <dbReference type="Proteomes" id="UP001264519"/>
    </source>
</evidence>
<sequence>MRLLPSTSARRLGLRLIAAGPGGYGLATLFSLAALALPLPTLAAARIGMLGSFAVFAAAVIGVFAARDVGRAWAGLALAALPLALGAWHGTHG</sequence>
<organism evidence="2 3">
    <name type="scientific">Halomonas koreensis</name>
    <dbReference type="NCBI Taxonomy" id="245385"/>
    <lineage>
        <taxon>Bacteria</taxon>
        <taxon>Pseudomonadati</taxon>
        <taxon>Pseudomonadota</taxon>
        <taxon>Gammaproteobacteria</taxon>
        <taxon>Oceanospirillales</taxon>
        <taxon>Halomonadaceae</taxon>
        <taxon>Halomonas</taxon>
    </lineage>
</organism>
<evidence type="ECO:0000256" key="1">
    <source>
        <dbReference type="SAM" id="Phobius"/>
    </source>
</evidence>
<keyword evidence="3" id="KW-1185">Reference proteome</keyword>
<dbReference type="Pfam" id="PF12365">
    <property type="entry name" value="DUF3649"/>
    <property type="match status" value="1"/>
</dbReference>
<dbReference type="RefSeq" id="WP_309652986.1">
    <property type="nucleotide sequence ID" value="NZ_JARWAK010000009.1"/>
</dbReference>
<keyword evidence="1" id="KW-1133">Transmembrane helix</keyword>
<feature type="transmembrane region" description="Helical" evidence="1">
    <location>
        <begin position="72"/>
        <end position="90"/>
    </location>
</feature>
<feature type="transmembrane region" description="Helical" evidence="1">
    <location>
        <begin position="12"/>
        <end position="37"/>
    </location>
</feature>
<comment type="caution">
    <text evidence="2">The sequence shown here is derived from an EMBL/GenBank/DDBJ whole genome shotgun (WGS) entry which is preliminary data.</text>
</comment>
<reference evidence="2 3" key="1">
    <citation type="submission" date="2023-04" db="EMBL/GenBank/DDBJ databases">
        <title>A long-awaited taxogenomic arrangement of the family Halomonadaceae.</title>
        <authorList>
            <person name="De La Haba R."/>
            <person name="Chuvochina M."/>
            <person name="Wittouck S."/>
            <person name="Arahal D.R."/>
            <person name="Sanchez-Porro C."/>
            <person name="Hugenholtz P."/>
            <person name="Ventosa A."/>
        </authorList>
    </citation>
    <scope>NUCLEOTIDE SEQUENCE [LARGE SCALE GENOMIC DNA]</scope>
    <source>
        <strain evidence="2 3">DSM 23530</strain>
    </source>
</reference>
<keyword evidence="1" id="KW-0812">Transmembrane</keyword>
<gene>
    <name evidence="2" type="ORF">QC818_11390</name>
</gene>
<feature type="transmembrane region" description="Helical" evidence="1">
    <location>
        <begin position="43"/>
        <end position="65"/>
    </location>
</feature>
<dbReference type="InterPro" id="IPR022109">
    <property type="entry name" value="DUF3649"/>
</dbReference>
<name>A0ABU1G4D4_9GAMM</name>